<keyword evidence="1" id="KW-1133">Transmembrane helix</keyword>
<accession>A0A0C9VIW0</accession>
<dbReference type="Proteomes" id="UP000054279">
    <property type="component" value="Unassembled WGS sequence"/>
</dbReference>
<feature type="transmembrane region" description="Helical" evidence="1">
    <location>
        <begin position="40"/>
        <end position="65"/>
    </location>
</feature>
<keyword evidence="1" id="KW-0472">Membrane</keyword>
<gene>
    <name evidence="2" type="ORF">M422DRAFT_255364</name>
</gene>
<protein>
    <submittedName>
        <fullName evidence="2">Uncharacterized protein</fullName>
    </submittedName>
</protein>
<evidence type="ECO:0000256" key="1">
    <source>
        <dbReference type="SAM" id="Phobius"/>
    </source>
</evidence>
<proteinExistence type="predicted"/>
<evidence type="ECO:0000313" key="2">
    <source>
        <dbReference type="EMBL" id="KIJ41457.1"/>
    </source>
</evidence>
<feature type="transmembrane region" description="Helical" evidence="1">
    <location>
        <begin position="91"/>
        <end position="111"/>
    </location>
</feature>
<sequence>MSASNFKIGSLVLVVLFIPVTIFQLALAIRWQYRSATKHYLPGISAIIAQALLLLDYVFLLVSFFEGNTPWGEPFTATSRGLGIVESLCSLWADPFVFLTIAIVLADRYLAYSPPWSKNAVQKPLPISIILTIFAFLAFA</sequence>
<feature type="transmembrane region" description="Helical" evidence="1">
    <location>
        <begin position="123"/>
        <end position="139"/>
    </location>
</feature>
<dbReference type="HOGENOM" id="CLU_1839992_0_0_1"/>
<feature type="transmembrane region" description="Helical" evidence="1">
    <location>
        <begin position="6"/>
        <end position="28"/>
    </location>
</feature>
<keyword evidence="3" id="KW-1185">Reference proteome</keyword>
<name>A0A0C9VIW0_SPHS4</name>
<reference evidence="2 3" key="1">
    <citation type="submission" date="2014-06" db="EMBL/GenBank/DDBJ databases">
        <title>Evolutionary Origins and Diversification of the Mycorrhizal Mutualists.</title>
        <authorList>
            <consortium name="DOE Joint Genome Institute"/>
            <consortium name="Mycorrhizal Genomics Consortium"/>
            <person name="Kohler A."/>
            <person name="Kuo A."/>
            <person name="Nagy L.G."/>
            <person name="Floudas D."/>
            <person name="Copeland A."/>
            <person name="Barry K.W."/>
            <person name="Cichocki N."/>
            <person name="Veneault-Fourrey C."/>
            <person name="LaButti K."/>
            <person name="Lindquist E.A."/>
            <person name="Lipzen A."/>
            <person name="Lundell T."/>
            <person name="Morin E."/>
            <person name="Murat C."/>
            <person name="Riley R."/>
            <person name="Ohm R."/>
            <person name="Sun H."/>
            <person name="Tunlid A."/>
            <person name="Henrissat B."/>
            <person name="Grigoriev I.V."/>
            <person name="Hibbett D.S."/>
            <person name="Martin F."/>
        </authorList>
    </citation>
    <scope>NUCLEOTIDE SEQUENCE [LARGE SCALE GENOMIC DNA]</scope>
    <source>
        <strain evidence="2 3">SS14</strain>
    </source>
</reference>
<dbReference type="AlphaFoldDB" id="A0A0C9VIW0"/>
<evidence type="ECO:0000313" key="3">
    <source>
        <dbReference type="Proteomes" id="UP000054279"/>
    </source>
</evidence>
<organism evidence="2 3">
    <name type="scientific">Sphaerobolus stellatus (strain SS14)</name>
    <dbReference type="NCBI Taxonomy" id="990650"/>
    <lineage>
        <taxon>Eukaryota</taxon>
        <taxon>Fungi</taxon>
        <taxon>Dikarya</taxon>
        <taxon>Basidiomycota</taxon>
        <taxon>Agaricomycotina</taxon>
        <taxon>Agaricomycetes</taxon>
        <taxon>Phallomycetidae</taxon>
        <taxon>Geastrales</taxon>
        <taxon>Sphaerobolaceae</taxon>
        <taxon>Sphaerobolus</taxon>
    </lineage>
</organism>
<feature type="non-terminal residue" evidence="2">
    <location>
        <position position="140"/>
    </location>
</feature>
<keyword evidence="1" id="KW-0812">Transmembrane</keyword>
<dbReference type="EMBL" id="KN837136">
    <property type="protein sequence ID" value="KIJ41457.1"/>
    <property type="molecule type" value="Genomic_DNA"/>
</dbReference>